<evidence type="ECO:0000313" key="2">
    <source>
        <dbReference type="Proteomes" id="UP000273828"/>
    </source>
</evidence>
<dbReference type="InterPro" id="IPR052944">
    <property type="entry name" value="Sporulation_related"/>
</dbReference>
<dbReference type="SUPFAM" id="SSF89392">
    <property type="entry name" value="Prokaryotic lipoproteins and lipoprotein localization factors"/>
    <property type="match status" value="1"/>
</dbReference>
<protein>
    <submittedName>
        <fullName evidence="1">Outer membrane lipoprotein carrier protein LolA</fullName>
    </submittedName>
</protein>
<dbReference type="EMBL" id="REFY01000006">
    <property type="protein sequence ID" value="RQG87009.1"/>
    <property type="molecule type" value="Genomic_DNA"/>
</dbReference>
<dbReference type="Proteomes" id="UP000273828">
    <property type="component" value="Unassembled WGS sequence"/>
</dbReference>
<keyword evidence="2" id="KW-1185">Reference proteome</keyword>
<accession>A0A3N6LII3</accession>
<dbReference type="OrthoDB" id="137725at2157"/>
<dbReference type="AlphaFoldDB" id="A0A3N6LII3"/>
<comment type="caution">
    <text evidence="1">The sequence shown here is derived from an EMBL/GenBank/DDBJ whole genome shotgun (WGS) entry which is preliminary data.</text>
</comment>
<organism evidence="1 2">
    <name type="scientific">Natrarchaeobius halalkaliphilus</name>
    <dbReference type="NCBI Taxonomy" id="1679091"/>
    <lineage>
        <taxon>Archaea</taxon>
        <taxon>Methanobacteriati</taxon>
        <taxon>Methanobacteriota</taxon>
        <taxon>Stenosarchaea group</taxon>
        <taxon>Halobacteria</taxon>
        <taxon>Halobacteriales</taxon>
        <taxon>Natrialbaceae</taxon>
        <taxon>Natrarchaeobius</taxon>
    </lineage>
</organism>
<keyword evidence="1" id="KW-0449">Lipoprotein</keyword>
<reference evidence="1 2" key="1">
    <citation type="submission" date="2018-10" db="EMBL/GenBank/DDBJ databases">
        <title>Natrarchaeobius chitinivorans gen. nov., sp. nov., and Natrarchaeobius haloalkaliphilus sp. nov., alkaliphilic, chitin-utilizing haloarchaea from hypersaline alkaline lakes.</title>
        <authorList>
            <person name="Sorokin D.Y."/>
            <person name="Elcheninov A.G."/>
            <person name="Kostrikina N.A."/>
            <person name="Bale N.J."/>
            <person name="Sinninghe Damste J.S."/>
            <person name="Khijniak T.V."/>
            <person name="Kublanov I.V."/>
            <person name="Toshchakov S.V."/>
        </authorList>
    </citation>
    <scope>NUCLEOTIDE SEQUENCE [LARGE SCALE GENOMIC DNA]</scope>
    <source>
        <strain evidence="1 2">AArcht-Sl</strain>
    </source>
</reference>
<dbReference type="RefSeq" id="WP_124179414.1">
    <property type="nucleotide sequence ID" value="NZ_REFY01000006.1"/>
</dbReference>
<gene>
    <name evidence="1" type="ORF">EA462_15300</name>
</gene>
<name>A0A3N6LII3_9EURY</name>
<proteinExistence type="predicted"/>
<sequence length="400" mass="44385">MSPNTPARRFVVPLLVLGTIFLLAGCVAVPGDDGLETDLEQRFASEGPPDEIAATLEVRSSIDGETTVREENVWYRTDGTSRVESTDGTHVVVVDGQSRWSHDSETGSVQRLEIDPNQPSILDGLYTQQTRYVESDRYTLTEREETTIEGRETYRLVFDPPENETVERSVDVLVGDTEYVIPLETSERDIEDRGIERIEIWLDKETLFPVRHHLDGDEIELETTYRNLAVEPGLEDDLFEFDPSTVSGIGDGENGETSEDDAVEEIALPVIDHHETVEAATEAVPFAVAEPDRSSLPETVERDGIRSYEFPDENRTQVSLFYRDEDGTVSVTTSDGPREFAADGTEITVETATGRIEETDQGTELEWSCDGRHYSVFAADSFADGTALEIAESTAAENCS</sequence>
<dbReference type="PANTHER" id="PTHR37507:SF2">
    <property type="entry name" value="SPORULATION PROTEIN YDCC"/>
    <property type="match status" value="1"/>
</dbReference>
<dbReference type="Gene3D" id="2.50.20.10">
    <property type="entry name" value="Lipoprotein localisation LolA/LolB/LppX"/>
    <property type="match status" value="1"/>
</dbReference>
<dbReference type="PANTHER" id="PTHR37507">
    <property type="entry name" value="SPORULATION PROTEIN YDCC"/>
    <property type="match status" value="1"/>
</dbReference>
<dbReference type="InterPro" id="IPR029046">
    <property type="entry name" value="LolA/LolB/LppX"/>
</dbReference>
<evidence type="ECO:0000313" key="1">
    <source>
        <dbReference type="EMBL" id="RQG87009.1"/>
    </source>
</evidence>